<dbReference type="FunFam" id="3.40.50.12780:FF:000019">
    <property type="entry name" value="Long-chain fatty acid transporter"/>
    <property type="match status" value="1"/>
</dbReference>
<keyword evidence="3" id="KW-0813">Transport</keyword>
<comment type="subcellular location">
    <subcellularLocation>
        <location evidence="1">Cell membrane</location>
        <topology evidence="1">Multi-pass membrane protein</topology>
    </subcellularLocation>
    <subcellularLocation>
        <location evidence="13">Peroxisome membrane</location>
    </subcellularLocation>
</comment>
<organism evidence="19 20">
    <name type="scientific">Synchytrium microbalum</name>
    <dbReference type="NCBI Taxonomy" id="1806994"/>
    <lineage>
        <taxon>Eukaryota</taxon>
        <taxon>Fungi</taxon>
        <taxon>Fungi incertae sedis</taxon>
        <taxon>Chytridiomycota</taxon>
        <taxon>Chytridiomycota incertae sedis</taxon>
        <taxon>Chytridiomycetes</taxon>
        <taxon>Synchytriales</taxon>
        <taxon>Synchytriaceae</taxon>
        <taxon>Synchytrium</taxon>
    </lineage>
</organism>
<keyword evidence="10" id="KW-0445">Lipid transport</keyword>
<evidence type="ECO:0000259" key="18">
    <source>
        <dbReference type="Pfam" id="PF00501"/>
    </source>
</evidence>
<evidence type="ECO:0000256" key="2">
    <source>
        <dbReference type="ARBA" id="ARBA00006432"/>
    </source>
</evidence>
<name>A0A507CJD3_9FUNG</name>
<sequence length="629" mass="69764">MASLLRSIITAPYDVLKEVDNRLGLSHDIGLVLKFGKIQQKMDQAKTEGRATYIDFFMKSVADNPNKEALVCEGRSYTYSELNRDSNRVANYLINLGVKPNDMVPVFFENSPEFILVFLGLMKCGAAGALINNSLTGRSLAHCVNVANGSVFIFSSDLSGAVKEVIPELNNSPRLVSFGNTRVEFATCFGDTEMGMSSPEDVDPKIYEAPGADGAACLIYTSGTTGLPKGAIYKHSRLVGASFIFYNAFNMNANDRFYTAQPLYHSAALVICFSTCMMNGLTCIVAKKFSASRFFDDCKRYNATIFQYIGELCRYLLNTPADATKDRNHNIRLCVGNGLRPDNRFGIAQIGEFYAATEGVGGLFNFSVDASTLGAVGRMGPILRSLTRTKIVKFDIEKEIPVRGPDGRCIEVKVDEAGEMITEIDPAKNREFAGYYRNAEGTSKKLLTNVFKEGDQWYRSGDLLKYDSHGKFYFVDRIGDTFRWKGENVSTNEVAELINLYPGIEEANVYGVAIPGKDGRAGMGALVTNSKFKLEGFGKFVASKLPKYAVPLFIRMLPQMQITQTFKHQKVALRSEGIDLGKVTDALYMFDEKNKVYVPFGAEEYKQVIDIRAKFKTDTPVFLKKEYGT</sequence>
<evidence type="ECO:0000256" key="13">
    <source>
        <dbReference type="ARBA" id="ARBA00046271"/>
    </source>
</evidence>
<evidence type="ECO:0000256" key="9">
    <source>
        <dbReference type="ARBA" id="ARBA00022989"/>
    </source>
</evidence>
<evidence type="ECO:0000256" key="14">
    <source>
        <dbReference type="ARBA" id="ARBA00051585"/>
    </source>
</evidence>
<accession>A0A507CJD3</accession>
<evidence type="ECO:0000256" key="4">
    <source>
        <dbReference type="ARBA" id="ARBA00022475"/>
    </source>
</evidence>
<dbReference type="Proteomes" id="UP000319731">
    <property type="component" value="Unassembled WGS sequence"/>
</dbReference>
<evidence type="ECO:0000313" key="19">
    <source>
        <dbReference type="EMBL" id="TPX38314.1"/>
    </source>
</evidence>
<evidence type="ECO:0000256" key="1">
    <source>
        <dbReference type="ARBA" id="ARBA00004651"/>
    </source>
</evidence>
<dbReference type="EMBL" id="QEAO01000001">
    <property type="protein sequence ID" value="TPX38314.1"/>
    <property type="molecule type" value="Genomic_DNA"/>
</dbReference>
<dbReference type="GO" id="GO:0005886">
    <property type="term" value="C:plasma membrane"/>
    <property type="evidence" value="ECO:0007669"/>
    <property type="project" value="UniProtKB-SubCell"/>
</dbReference>
<evidence type="ECO:0000256" key="3">
    <source>
        <dbReference type="ARBA" id="ARBA00022448"/>
    </source>
</evidence>
<keyword evidence="12" id="KW-0576">Peroxisome</keyword>
<keyword evidence="20" id="KW-1185">Reference proteome</keyword>
<keyword evidence="4" id="KW-1003">Cell membrane</keyword>
<comment type="caution">
    <text evidence="19">The sequence shown here is derived from an EMBL/GenBank/DDBJ whole genome shotgun (WGS) entry which is preliminary data.</text>
</comment>
<reference evidence="19 20" key="1">
    <citation type="journal article" date="2019" name="Sci. Rep.">
        <title>Comparative genomics of chytrid fungi reveal insights into the obligate biotrophic and pathogenic lifestyle of Synchytrium endobioticum.</title>
        <authorList>
            <person name="van de Vossenberg B.T.L.H."/>
            <person name="Warris S."/>
            <person name="Nguyen H.D.T."/>
            <person name="van Gent-Pelzer M.P.E."/>
            <person name="Joly D.L."/>
            <person name="van de Geest H.C."/>
            <person name="Bonants P.J.M."/>
            <person name="Smith D.S."/>
            <person name="Levesque C.A."/>
            <person name="van der Lee T.A.J."/>
        </authorList>
    </citation>
    <scope>NUCLEOTIDE SEQUENCE [LARGE SCALE GENOMIC DNA]</scope>
    <source>
        <strain evidence="19 20">JEL517</strain>
    </source>
</reference>
<gene>
    <name evidence="19" type="ORF">SmJEL517_g00306</name>
</gene>
<dbReference type="SUPFAM" id="SSF56801">
    <property type="entry name" value="Acetyl-CoA synthetase-like"/>
    <property type="match status" value="1"/>
</dbReference>
<dbReference type="Gene3D" id="3.40.50.12780">
    <property type="entry name" value="N-terminal domain of ligase-like"/>
    <property type="match status" value="1"/>
</dbReference>
<evidence type="ECO:0000313" key="20">
    <source>
        <dbReference type="Proteomes" id="UP000319731"/>
    </source>
</evidence>
<evidence type="ECO:0000256" key="6">
    <source>
        <dbReference type="ARBA" id="ARBA00022692"/>
    </source>
</evidence>
<keyword evidence="8" id="KW-0067">ATP-binding</keyword>
<dbReference type="GO" id="GO:0005324">
    <property type="term" value="F:long-chain fatty acid transmembrane transporter activity"/>
    <property type="evidence" value="ECO:0007669"/>
    <property type="project" value="TreeGrafter"/>
</dbReference>
<keyword evidence="9" id="KW-1133">Transmembrane helix</keyword>
<dbReference type="InterPro" id="IPR045851">
    <property type="entry name" value="AMP-bd_C_sf"/>
</dbReference>
<dbReference type="PANTHER" id="PTHR43107:SF15">
    <property type="entry name" value="FATTY ACID TRANSPORT PROTEIN 3, ISOFORM A"/>
    <property type="match status" value="1"/>
</dbReference>
<keyword evidence="5" id="KW-0436">Ligase</keyword>
<dbReference type="GO" id="GO:0004467">
    <property type="term" value="F:long-chain fatty acid-CoA ligase activity"/>
    <property type="evidence" value="ECO:0007669"/>
    <property type="project" value="TreeGrafter"/>
</dbReference>
<evidence type="ECO:0000256" key="11">
    <source>
        <dbReference type="ARBA" id="ARBA00023136"/>
    </source>
</evidence>
<protein>
    <recommendedName>
        <fullName evidence="16">Very long-chain fatty acid transport protein</fullName>
    </recommendedName>
    <alternativeName>
        <fullName evidence="17">Very-long-chain acyl-CoA synthetase</fullName>
    </alternativeName>
</protein>
<dbReference type="InterPro" id="IPR042099">
    <property type="entry name" value="ANL_N_sf"/>
</dbReference>
<feature type="domain" description="AMP-dependent synthetase/ligase" evidence="18">
    <location>
        <begin position="59"/>
        <end position="401"/>
    </location>
</feature>
<dbReference type="PANTHER" id="PTHR43107">
    <property type="entry name" value="LONG-CHAIN FATTY ACID TRANSPORT PROTEIN"/>
    <property type="match status" value="1"/>
</dbReference>
<proteinExistence type="inferred from homology"/>
<dbReference type="RefSeq" id="XP_031028028.1">
    <property type="nucleotide sequence ID" value="XM_031166236.1"/>
</dbReference>
<dbReference type="GO" id="GO:0005778">
    <property type="term" value="C:peroxisomal membrane"/>
    <property type="evidence" value="ECO:0007669"/>
    <property type="project" value="UniProtKB-SubCell"/>
</dbReference>
<dbReference type="Pfam" id="PF00501">
    <property type="entry name" value="AMP-binding"/>
    <property type="match status" value="1"/>
</dbReference>
<dbReference type="GO" id="GO:0005524">
    <property type="term" value="F:ATP binding"/>
    <property type="evidence" value="ECO:0007669"/>
    <property type="project" value="UniProtKB-KW"/>
</dbReference>
<dbReference type="Gene3D" id="3.30.300.30">
    <property type="match status" value="1"/>
</dbReference>
<dbReference type="FunFam" id="3.30.300.30:FF:000002">
    <property type="entry name" value="Long-chain fatty acid transport protein 1"/>
    <property type="match status" value="1"/>
</dbReference>
<dbReference type="STRING" id="1806994.A0A507CJD3"/>
<comment type="function">
    <text evidence="15">Acyl-CoA synthetase required for both the import of long chain fatty acids (LCFAs) (C14-C18) and the activation very long chain fatty acids (VLCFAs) (C20-C26) by esterification of the fatty acids into metabolically active CoA-thioesters for subsequent degradation or incorporation into phospholipids. The transport and fatty acyl-CoA synthetase activities are genetically separable and are thus independent activities. Esterifies VLCFAs in the peroxisome matrix. The VLCFAs are actively transported into peroxisomes by a PXA1-PXA2 heterodimeric transporter in the peroxisomal membrane.</text>
</comment>
<dbReference type="GeneID" id="42001533"/>
<evidence type="ECO:0000256" key="7">
    <source>
        <dbReference type="ARBA" id="ARBA00022741"/>
    </source>
</evidence>
<evidence type="ECO:0000256" key="10">
    <source>
        <dbReference type="ARBA" id="ARBA00023055"/>
    </source>
</evidence>
<dbReference type="InterPro" id="IPR020845">
    <property type="entry name" value="AMP-binding_CS"/>
</dbReference>
<evidence type="ECO:0000256" key="17">
    <source>
        <dbReference type="ARBA" id="ARBA00078285"/>
    </source>
</evidence>
<dbReference type="InterPro" id="IPR000873">
    <property type="entry name" value="AMP-dep_synth/lig_dom"/>
</dbReference>
<keyword evidence="7" id="KW-0547">Nucleotide-binding</keyword>
<comment type="catalytic activity">
    <reaction evidence="14">
        <text>a very long-chain fatty acid + ATP + CoA = a very long-chain fatty acyl-CoA + AMP + diphosphate</text>
        <dbReference type="Rhea" id="RHEA:54536"/>
        <dbReference type="ChEBI" id="CHEBI:30616"/>
        <dbReference type="ChEBI" id="CHEBI:33019"/>
        <dbReference type="ChEBI" id="CHEBI:57287"/>
        <dbReference type="ChEBI" id="CHEBI:58950"/>
        <dbReference type="ChEBI" id="CHEBI:138261"/>
        <dbReference type="ChEBI" id="CHEBI:456215"/>
    </reaction>
</comment>
<keyword evidence="6" id="KW-0812">Transmembrane</keyword>
<keyword evidence="11" id="KW-0472">Membrane</keyword>
<evidence type="ECO:0000256" key="8">
    <source>
        <dbReference type="ARBA" id="ARBA00022840"/>
    </source>
</evidence>
<evidence type="ECO:0000256" key="16">
    <source>
        <dbReference type="ARBA" id="ARBA00068795"/>
    </source>
</evidence>
<dbReference type="AlphaFoldDB" id="A0A507CJD3"/>
<evidence type="ECO:0000256" key="12">
    <source>
        <dbReference type="ARBA" id="ARBA00023140"/>
    </source>
</evidence>
<evidence type="ECO:0000256" key="15">
    <source>
        <dbReference type="ARBA" id="ARBA00060276"/>
    </source>
</evidence>
<evidence type="ECO:0000256" key="5">
    <source>
        <dbReference type="ARBA" id="ARBA00022598"/>
    </source>
</evidence>
<dbReference type="OrthoDB" id="288590at2759"/>
<dbReference type="PROSITE" id="PS00455">
    <property type="entry name" value="AMP_BINDING"/>
    <property type="match status" value="1"/>
</dbReference>
<dbReference type="GO" id="GO:0044539">
    <property type="term" value="P:long-chain fatty acid import into cell"/>
    <property type="evidence" value="ECO:0007669"/>
    <property type="project" value="TreeGrafter"/>
</dbReference>
<comment type="similarity">
    <text evidence="2">Belongs to the ATP-dependent AMP-binding enzyme family.</text>
</comment>